<gene>
    <name evidence="1" type="ORF">BDN72DRAFT_962437</name>
</gene>
<accession>A0ACD3AJ05</accession>
<dbReference type="EMBL" id="ML208433">
    <property type="protein sequence ID" value="TFK65521.1"/>
    <property type="molecule type" value="Genomic_DNA"/>
</dbReference>
<organism evidence="1 2">
    <name type="scientific">Pluteus cervinus</name>
    <dbReference type="NCBI Taxonomy" id="181527"/>
    <lineage>
        <taxon>Eukaryota</taxon>
        <taxon>Fungi</taxon>
        <taxon>Dikarya</taxon>
        <taxon>Basidiomycota</taxon>
        <taxon>Agaricomycotina</taxon>
        <taxon>Agaricomycetes</taxon>
        <taxon>Agaricomycetidae</taxon>
        <taxon>Agaricales</taxon>
        <taxon>Pluteineae</taxon>
        <taxon>Pluteaceae</taxon>
        <taxon>Pluteus</taxon>
    </lineage>
</organism>
<evidence type="ECO:0000313" key="2">
    <source>
        <dbReference type="Proteomes" id="UP000308600"/>
    </source>
</evidence>
<dbReference type="Proteomes" id="UP000308600">
    <property type="component" value="Unassembled WGS sequence"/>
</dbReference>
<sequence length="405" mass="46024">MDTTRLPQDIIELILDEFDHTSLRACSTISRPFLPLCRARIFKVISINRTRTGTHVTQGNTPSTTRCGKLRQIFTETPCLVDCVRILKLSSDKSLGVNPDLGWILGQLKHLTELFLTSSASHPIEWESLGSSVQSGLIECFRLPTMDVLSIEQHQGIPISVLDGATPTRFNFRYTSWSSSHPPSSFQSVVRPTYLQSAGSHARTKQGYRFLHEFFMPPYPFSFELLMELDIEVTSANKAVVTDVFNGHLSELRHLKLRLEDGEAYQSLGIHKLKLGPEISVDLSPLTSLQSLGIRVDLEQFFSDRETAHKNFWAMIGILTSLNSTKLQLIHLDFWLDMDDFAQFHWECLDDVVHDMVKRIPSLHLKLEQCSLLELVQSTHFECIRDRLPKLTSQGSLIICDSNRE</sequence>
<reference evidence="1 2" key="1">
    <citation type="journal article" date="2019" name="Nat. Ecol. Evol.">
        <title>Megaphylogeny resolves global patterns of mushroom evolution.</title>
        <authorList>
            <person name="Varga T."/>
            <person name="Krizsan K."/>
            <person name="Foldi C."/>
            <person name="Dima B."/>
            <person name="Sanchez-Garcia M."/>
            <person name="Sanchez-Ramirez S."/>
            <person name="Szollosi G.J."/>
            <person name="Szarkandi J.G."/>
            <person name="Papp V."/>
            <person name="Albert L."/>
            <person name="Andreopoulos W."/>
            <person name="Angelini C."/>
            <person name="Antonin V."/>
            <person name="Barry K.W."/>
            <person name="Bougher N.L."/>
            <person name="Buchanan P."/>
            <person name="Buyck B."/>
            <person name="Bense V."/>
            <person name="Catcheside P."/>
            <person name="Chovatia M."/>
            <person name="Cooper J."/>
            <person name="Damon W."/>
            <person name="Desjardin D."/>
            <person name="Finy P."/>
            <person name="Geml J."/>
            <person name="Haridas S."/>
            <person name="Hughes K."/>
            <person name="Justo A."/>
            <person name="Karasinski D."/>
            <person name="Kautmanova I."/>
            <person name="Kiss B."/>
            <person name="Kocsube S."/>
            <person name="Kotiranta H."/>
            <person name="LaButti K.M."/>
            <person name="Lechner B.E."/>
            <person name="Liimatainen K."/>
            <person name="Lipzen A."/>
            <person name="Lukacs Z."/>
            <person name="Mihaltcheva S."/>
            <person name="Morgado L.N."/>
            <person name="Niskanen T."/>
            <person name="Noordeloos M.E."/>
            <person name="Ohm R.A."/>
            <person name="Ortiz-Santana B."/>
            <person name="Ovrebo C."/>
            <person name="Racz N."/>
            <person name="Riley R."/>
            <person name="Savchenko A."/>
            <person name="Shiryaev A."/>
            <person name="Soop K."/>
            <person name="Spirin V."/>
            <person name="Szebenyi C."/>
            <person name="Tomsovsky M."/>
            <person name="Tulloss R.E."/>
            <person name="Uehling J."/>
            <person name="Grigoriev I.V."/>
            <person name="Vagvolgyi C."/>
            <person name="Papp T."/>
            <person name="Martin F.M."/>
            <person name="Miettinen O."/>
            <person name="Hibbett D.S."/>
            <person name="Nagy L.G."/>
        </authorList>
    </citation>
    <scope>NUCLEOTIDE SEQUENCE [LARGE SCALE GENOMIC DNA]</scope>
    <source>
        <strain evidence="1 2">NL-1719</strain>
    </source>
</reference>
<keyword evidence="2" id="KW-1185">Reference proteome</keyword>
<evidence type="ECO:0000313" key="1">
    <source>
        <dbReference type="EMBL" id="TFK65521.1"/>
    </source>
</evidence>
<proteinExistence type="predicted"/>
<name>A0ACD3AJ05_9AGAR</name>
<protein>
    <submittedName>
        <fullName evidence="1">Uncharacterized protein</fullName>
    </submittedName>
</protein>